<dbReference type="EMBL" id="CAJPIZ010009231">
    <property type="protein sequence ID" value="CAG2111708.1"/>
    <property type="molecule type" value="Genomic_DNA"/>
</dbReference>
<name>A0A7R9KXY2_9ACAR</name>
<gene>
    <name evidence="1" type="ORF">OSB1V03_LOCUS11687</name>
</gene>
<sequence length="44" mass="5005">MLESTNSPTTLYNWTPIVSLRRVFGSCMRLVCTKLKRGLVTSLM</sequence>
<accession>A0A7R9KXY2</accession>
<reference evidence="1" key="1">
    <citation type="submission" date="2020-11" db="EMBL/GenBank/DDBJ databases">
        <authorList>
            <person name="Tran Van P."/>
        </authorList>
    </citation>
    <scope>NUCLEOTIDE SEQUENCE</scope>
</reference>
<dbReference type="AlphaFoldDB" id="A0A7R9KXY2"/>
<organism evidence="1">
    <name type="scientific">Medioppia subpectinata</name>
    <dbReference type="NCBI Taxonomy" id="1979941"/>
    <lineage>
        <taxon>Eukaryota</taxon>
        <taxon>Metazoa</taxon>
        <taxon>Ecdysozoa</taxon>
        <taxon>Arthropoda</taxon>
        <taxon>Chelicerata</taxon>
        <taxon>Arachnida</taxon>
        <taxon>Acari</taxon>
        <taxon>Acariformes</taxon>
        <taxon>Sarcoptiformes</taxon>
        <taxon>Oribatida</taxon>
        <taxon>Brachypylina</taxon>
        <taxon>Oppioidea</taxon>
        <taxon>Oppiidae</taxon>
        <taxon>Medioppia</taxon>
    </lineage>
</organism>
<proteinExistence type="predicted"/>
<dbReference type="Proteomes" id="UP000759131">
    <property type="component" value="Unassembled WGS sequence"/>
</dbReference>
<protein>
    <submittedName>
        <fullName evidence="1">Uncharacterized protein</fullName>
    </submittedName>
</protein>
<dbReference type="EMBL" id="OC863806">
    <property type="protein sequence ID" value="CAD7631278.1"/>
    <property type="molecule type" value="Genomic_DNA"/>
</dbReference>
<evidence type="ECO:0000313" key="2">
    <source>
        <dbReference type="Proteomes" id="UP000759131"/>
    </source>
</evidence>
<evidence type="ECO:0000313" key="1">
    <source>
        <dbReference type="EMBL" id="CAD7631278.1"/>
    </source>
</evidence>
<keyword evidence="2" id="KW-1185">Reference proteome</keyword>